<accession>A0A5C2S862</accession>
<evidence type="ECO:0000313" key="3">
    <source>
        <dbReference type="EMBL" id="RPD59901.1"/>
    </source>
</evidence>
<sequence length="246" mass="28565">MWLLSTSRAELTYFANPSQVRFAILSHVWRENEQSFQDVQQLQTQYASGNPRDHTSEKIKRCCLYAEQHGFKWVWVDTCCIDKSSSAELSEAINSMYKWYAGAAVCYVFLDDVGDEEDPHTPFAHSEWFTRGWTLQELIAPTSLLFLSRHWRTLGTKYDMAEFLKTITGIDVPILRHEMPLSSISVARRMSWAARRQTTRIEDRAYSLMGLFGIHMTPIYGEGTKAFIRLQQEIIKHSPDHSIFAW</sequence>
<dbReference type="OrthoDB" id="2749026at2759"/>
<reference evidence="3" key="1">
    <citation type="journal article" date="2018" name="Genome Biol. Evol.">
        <title>Genomics and development of Lentinus tigrinus, a white-rot wood-decaying mushroom with dimorphic fruiting bodies.</title>
        <authorList>
            <person name="Wu B."/>
            <person name="Xu Z."/>
            <person name="Knudson A."/>
            <person name="Carlson A."/>
            <person name="Chen N."/>
            <person name="Kovaka S."/>
            <person name="LaButti K."/>
            <person name="Lipzen A."/>
            <person name="Pennachio C."/>
            <person name="Riley R."/>
            <person name="Schakwitz W."/>
            <person name="Umezawa K."/>
            <person name="Ohm R.A."/>
            <person name="Grigoriev I.V."/>
            <person name="Nagy L.G."/>
            <person name="Gibbons J."/>
            <person name="Hibbett D."/>
        </authorList>
    </citation>
    <scope>NUCLEOTIDE SEQUENCE [LARGE SCALE GENOMIC DNA]</scope>
    <source>
        <strain evidence="3">ALCF2SS1-6</strain>
    </source>
</reference>
<evidence type="ECO:0000259" key="1">
    <source>
        <dbReference type="Pfam" id="PF06985"/>
    </source>
</evidence>
<dbReference type="Pfam" id="PF06985">
    <property type="entry name" value="HET"/>
    <property type="match status" value="1"/>
</dbReference>
<feature type="domain" description="Heterokaryon incompatibility" evidence="1">
    <location>
        <begin position="22"/>
        <end position="117"/>
    </location>
</feature>
<proteinExistence type="predicted"/>
<evidence type="ECO:0000313" key="4">
    <source>
        <dbReference type="Proteomes" id="UP000313359"/>
    </source>
</evidence>
<dbReference type="Proteomes" id="UP000313359">
    <property type="component" value="Unassembled WGS sequence"/>
</dbReference>
<name>A0A5C2S862_9APHY</name>
<dbReference type="Pfam" id="PF26640">
    <property type="entry name" value="DUF8212"/>
    <property type="match status" value="1"/>
</dbReference>
<protein>
    <submittedName>
        <fullName evidence="3">HET-domain-containing protein</fullName>
    </submittedName>
</protein>
<gene>
    <name evidence="3" type="ORF">L227DRAFT_475385</name>
</gene>
<dbReference type="InterPro" id="IPR010730">
    <property type="entry name" value="HET"/>
</dbReference>
<dbReference type="PANTHER" id="PTHR10622:SF10">
    <property type="entry name" value="HET DOMAIN-CONTAINING PROTEIN"/>
    <property type="match status" value="1"/>
</dbReference>
<feature type="non-terminal residue" evidence="3">
    <location>
        <position position="246"/>
    </location>
</feature>
<evidence type="ECO:0000259" key="2">
    <source>
        <dbReference type="Pfam" id="PF26640"/>
    </source>
</evidence>
<dbReference type="PANTHER" id="PTHR10622">
    <property type="entry name" value="HET DOMAIN-CONTAINING PROTEIN"/>
    <property type="match status" value="1"/>
</dbReference>
<dbReference type="AlphaFoldDB" id="A0A5C2S862"/>
<keyword evidence="4" id="KW-1185">Reference proteome</keyword>
<organism evidence="3 4">
    <name type="scientific">Lentinus tigrinus ALCF2SS1-6</name>
    <dbReference type="NCBI Taxonomy" id="1328759"/>
    <lineage>
        <taxon>Eukaryota</taxon>
        <taxon>Fungi</taxon>
        <taxon>Dikarya</taxon>
        <taxon>Basidiomycota</taxon>
        <taxon>Agaricomycotina</taxon>
        <taxon>Agaricomycetes</taxon>
        <taxon>Polyporales</taxon>
        <taxon>Polyporaceae</taxon>
        <taxon>Lentinus</taxon>
    </lineage>
</organism>
<feature type="domain" description="DUF8212" evidence="2">
    <location>
        <begin position="225"/>
        <end position="246"/>
    </location>
</feature>
<dbReference type="EMBL" id="ML122268">
    <property type="protein sequence ID" value="RPD59901.1"/>
    <property type="molecule type" value="Genomic_DNA"/>
</dbReference>
<dbReference type="InterPro" id="IPR058525">
    <property type="entry name" value="DUF8212"/>
</dbReference>